<dbReference type="EMBL" id="CP042909">
    <property type="protein sequence ID" value="QJA05896.1"/>
    <property type="molecule type" value="Genomic_DNA"/>
</dbReference>
<dbReference type="AlphaFoldDB" id="A0A6H1WRY7"/>
<evidence type="ECO:0000256" key="1">
    <source>
        <dbReference type="ARBA" id="ARBA00006739"/>
    </source>
</evidence>
<keyword evidence="6" id="KW-1185">Reference proteome</keyword>
<dbReference type="PANTHER" id="PTHR43179:SF12">
    <property type="entry name" value="GALACTOFURANOSYLTRANSFERASE GLFT2"/>
    <property type="match status" value="1"/>
</dbReference>
<sequence>MNRSFPKVYIIVLNYNGWADTIECLESVLRNDYPNYQVIVVDNNSPNNSMEYIKAWVEGKLDVWVNPNHPLRYLSFPPVKKPIPYVYYNREEAEKGGNPELEESLMDKIPEGITTRYPLIFIQSGENLGFAGGNNVAIRYLLKKEVDLENTLIWLLNPDMVVEKQSICKIIEFEKNLKNNKNIFGTIIKDYNNINVLLLFGGWKILPFVGTVKPVKSSKEINKISFISGGSLITYLHTFKEIGLLPEDYFLYWEEADWCTYATKKGYKFLVIKDVTVYDKGGTSIGRNSQKAVYFYTRGMLMYSRKYHSKIEMVSIILIRFVRLIKAIVQRDKNYILGCLKAFKYLWVKK</sequence>
<evidence type="ECO:0000259" key="4">
    <source>
        <dbReference type="Pfam" id="PF00535"/>
    </source>
</evidence>
<evidence type="ECO:0000313" key="5">
    <source>
        <dbReference type="EMBL" id="QJA05896.1"/>
    </source>
</evidence>
<comment type="similarity">
    <text evidence="1">Belongs to the glycosyltransferase 2 family.</text>
</comment>
<dbReference type="GO" id="GO:0016757">
    <property type="term" value="F:glycosyltransferase activity"/>
    <property type="evidence" value="ECO:0007669"/>
    <property type="project" value="UniProtKB-KW"/>
</dbReference>
<dbReference type="SUPFAM" id="SSF53448">
    <property type="entry name" value="Nucleotide-diphospho-sugar transferases"/>
    <property type="match status" value="1"/>
</dbReference>
<protein>
    <submittedName>
        <fullName evidence="5">Glycosyltransferase family 2 protein</fullName>
    </submittedName>
</protein>
<evidence type="ECO:0000256" key="2">
    <source>
        <dbReference type="ARBA" id="ARBA00022676"/>
    </source>
</evidence>
<reference evidence="5 6" key="1">
    <citation type="submission" date="2019-08" db="EMBL/GenBank/DDBJ databases">
        <title>Complete genome sequence of Thermosulfurimonas marina SU872T, an anaerobic thermophilic chemolithoautotrophic bacterium isolated from a shallow marine hydrothermal vent.</title>
        <authorList>
            <person name="Allioux M."/>
            <person name="Jebbar M."/>
            <person name="Slobodkina G."/>
            <person name="Slobodkin A."/>
            <person name="Moalic Y."/>
            <person name="Frolova A."/>
            <person name="Shao Z."/>
            <person name="Alain K."/>
        </authorList>
    </citation>
    <scope>NUCLEOTIDE SEQUENCE [LARGE SCALE GENOMIC DNA]</scope>
    <source>
        <strain evidence="5 6">SU872</strain>
    </source>
</reference>
<dbReference type="PANTHER" id="PTHR43179">
    <property type="entry name" value="RHAMNOSYLTRANSFERASE WBBL"/>
    <property type="match status" value="1"/>
</dbReference>
<dbReference type="Gene3D" id="3.90.550.10">
    <property type="entry name" value="Spore Coat Polysaccharide Biosynthesis Protein SpsA, Chain A"/>
    <property type="match status" value="2"/>
</dbReference>
<accession>A0A6H1WRY7</accession>
<gene>
    <name evidence="5" type="ORF">FVE67_03385</name>
</gene>
<keyword evidence="2" id="KW-0328">Glycosyltransferase</keyword>
<evidence type="ECO:0000313" key="6">
    <source>
        <dbReference type="Proteomes" id="UP000501253"/>
    </source>
</evidence>
<dbReference type="RefSeq" id="WP_168719250.1">
    <property type="nucleotide sequence ID" value="NZ_CP042909.1"/>
</dbReference>
<keyword evidence="3 5" id="KW-0808">Transferase</keyword>
<dbReference type="InterPro" id="IPR001173">
    <property type="entry name" value="Glyco_trans_2-like"/>
</dbReference>
<dbReference type="InterPro" id="IPR029044">
    <property type="entry name" value="Nucleotide-diphossugar_trans"/>
</dbReference>
<evidence type="ECO:0000256" key="3">
    <source>
        <dbReference type="ARBA" id="ARBA00022679"/>
    </source>
</evidence>
<proteinExistence type="inferred from homology"/>
<name>A0A6H1WRY7_9BACT</name>
<dbReference type="Pfam" id="PF00535">
    <property type="entry name" value="Glycos_transf_2"/>
    <property type="match status" value="1"/>
</dbReference>
<dbReference type="KEGG" id="tmai:FVE67_03385"/>
<feature type="domain" description="Glycosyltransferase 2-like" evidence="4">
    <location>
        <begin position="10"/>
        <end position="59"/>
    </location>
</feature>
<organism evidence="5 6">
    <name type="scientific">Thermosulfurimonas marina</name>
    <dbReference type="NCBI Taxonomy" id="2047767"/>
    <lineage>
        <taxon>Bacteria</taxon>
        <taxon>Pseudomonadati</taxon>
        <taxon>Thermodesulfobacteriota</taxon>
        <taxon>Thermodesulfobacteria</taxon>
        <taxon>Thermodesulfobacteriales</taxon>
        <taxon>Thermodesulfobacteriaceae</taxon>
        <taxon>Thermosulfurimonas</taxon>
    </lineage>
</organism>
<dbReference type="Proteomes" id="UP000501253">
    <property type="component" value="Chromosome"/>
</dbReference>